<dbReference type="EMBL" id="JARVKF010000425">
    <property type="protein sequence ID" value="KAK9414533.1"/>
    <property type="molecule type" value="Genomic_DNA"/>
</dbReference>
<dbReference type="InterPro" id="IPR036514">
    <property type="entry name" value="SGNH_hydro_sf"/>
</dbReference>
<dbReference type="InterPro" id="IPR013830">
    <property type="entry name" value="SGNH_hydro"/>
</dbReference>
<organism evidence="4 5">
    <name type="scientific">Seiridium unicorne</name>
    <dbReference type="NCBI Taxonomy" id="138068"/>
    <lineage>
        <taxon>Eukaryota</taxon>
        <taxon>Fungi</taxon>
        <taxon>Dikarya</taxon>
        <taxon>Ascomycota</taxon>
        <taxon>Pezizomycotina</taxon>
        <taxon>Sordariomycetes</taxon>
        <taxon>Xylariomycetidae</taxon>
        <taxon>Amphisphaeriales</taxon>
        <taxon>Sporocadaceae</taxon>
        <taxon>Seiridium</taxon>
    </lineage>
</organism>
<dbReference type="InterPro" id="IPR037460">
    <property type="entry name" value="SEST-like"/>
</dbReference>
<dbReference type="Pfam" id="PF18647">
    <property type="entry name" value="Fungal_lectin_2"/>
    <property type="match status" value="1"/>
</dbReference>
<gene>
    <name evidence="4" type="ORF">SUNI508_11106</name>
</gene>
<feature type="region of interest" description="Disordered" evidence="1">
    <location>
        <begin position="298"/>
        <end position="341"/>
    </location>
</feature>
<dbReference type="PANTHER" id="PTHR37981:SF1">
    <property type="entry name" value="SGNH HYDROLASE-TYPE ESTERASE DOMAIN-CONTAINING PROTEIN"/>
    <property type="match status" value="1"/>
</dbReference>
<protein>
    <submittedName>
        <fullName evidence="4">SGNH hydrolase-type esterase domain-containing protein</fullName>
    </submittedName>
</protein>
<comment type="caution">
    <text evidence="4">The sequence shown here is derived from an EMBL/GenBank/DDBJ whole genome shotgun (WGS) entry which is preliminary data.</text>
</comment>
<sequence length="657" mass="72449">MAKFLSVACLGLLGLCDALIIPRHQHLHGLVNSAGLVDVVNATSSEPLILKRDGNPADFSWIKRWAAVGDSFTAGIGAGSAIGSALYSEADWECSRYDRSYVKVLNRAFGSTVDNFQFVACSGDRTEDIYTQVQNMDGELDLVVMTAGGNDLCLSDMIKACVFFKSSEDDCEAVIQTAQDNLDNILGDNIKQVLEALNDKMNDDGIVIYNGYAQFFNTDNDDDCNGQDWTMIPVLGQALPLTLSRRKKFNDLVVQINSVIKSAVEDIASDSNIQYNIGFSNWDPWPYSGVSGQFCAPESTGDYPDSSQSDLQFFKPYTGDGDNSELKRRNEAGEISVPPKPWTKKDIYDSSLMKSRNPPAVALKKLDPRAPSPPNCPGDSSYISVPVPDNVGKNFHPNELGHVTIASFAAAELMDVRAKVLGVDSPECKPVDKFTCWQTTGRRAYASPDRMNENYKSFCNKDMQLTLRGEVGWIGSATYHKGTPDEHVFAVQLEASESLKGSDAIRAECLESFDRLINSCDGNDAANPMDWKFGGQWTRGNNVWEVTAMADYRPWPPVQKADGKCNGWYHGVWSSYEIYGAGFSTYDYGQQTILPNVNKCAGDSSLWKFEYLNPPSEEGYEWKVNFDDLIWVRARCFSNNKVVKAAGGWTNGCGGND</sequence>
<accession>A0ABR2UIS4</accession>
<keyword evidence="4" id="KW-0378">Hydrolase</keyword>
<feature type="chain" id="PRO_5047089814" evidence="2">
    <location>
        <begin position="19"/>
        <end position="657"/>
    </location>
</feature>
<evidence type="ECO:0000259" key="3">
    <source>
        <dbReference type="Pfam" id="PF13472"/>
    </source>
</evidence>
<dbReference type="Proteomes" id="UP001408356">
    <property type="component" value="Unassembled WGS sequence"/>
</dbReference>
<evidence type="ECO:0000313" key="5">
    <source>
        <dbReference type="Proteomes" id="UP001408356"/>
    </source>
</evidence>
<keyword evidence="5" id="KW-1185">Reference proteome</keyword>
<keyword evidence="2" id="KW-0732">Signal</keyword>
<dbReference type="Pfam" id="PF13472">
    <property type="entry name" value="Lipase_GDSL_2"/>
    <property type="match status" value="1"/>
</dbReference>
<name>A0ABR2UIS4_9PEZI</name>
<dbReference type="CDD" id="cd01823">
    <property type="entry name" value="SEST_like"/>
    <property type="match status" value="1"/>
</dbReference>
<evidence type="ECO:0000313" key="4">
    <source>
        <dbReference type="EMBL" id="KAK9414533.1"/>
    </source>
</evidence>
<feature type="domain" description="SGNH hydrolase-type esterase" evidence="3">
    <location>
        <begin position="67"/>
        <end position="256"/>
    </location>
</feature>
<dbReference type="PANTHER" id="PTHR37981">
    <property type="entry name" value="LIPASE 2"/>
    <property type="match status" value="1"/>
</dbReference>
<reference evidence="4 5" key="1">
    <citation type="journal article" date="2024" name="J. Plant Pathol.">
        <title>Sequence and assembly of the genome of Seiridium unicorne, isolate CBS 538.82, causal agent of cypress canker disease.</title>
        <authorList>
            <person name="Scali E."/>
            <person name="Rocca G.D."/>
            <person name="Danti R."/>
            <person name="Garbelotto M."/>
            <person name="Barberini S."/>
            <person name="Baroncelli R."/>
            <person name="Emiliani G."/>
        </authorList>
    </citation>
    <scope>NUCLEOTIDE SEQUENCE [LARGE SCALE GENOMIC DNA]</scope>
    <source>
        <strain evidence="4 5">BM-138-508</strain>
    </source>
</reference>
<dbReference type="Gene3D" id="3.40.50.1110">
    <property type="entry name" value="SGNH hydrolase"/>
    <property type="match status" value="1"/>
</dbReference>
<dbReference type="SUPFAM" id="SSF52266">
    <property type="entry name" value="SGNH hydrolase"/>
    <property type="match status" value="1"/>
</dbReference>
<evidence type="ECO:0000256" key="2">
    <source>
        <dbReference type="SAM" id="SignalP"/>
    </source>
</evidence>
<feature type="signal peptide" evidence="2">
    <location>
        <begin position="1"/>
        <end position="18"/>
    </location>
</feature>
<dbReference type="GO" id="GO:0016787">
    <property type="term" value="F:hydrolase activity"/>
    <property type="evidence" value="ECO:0007669"/>
    <property type="project" value="UniProtKB-KW"/>
</dbReference>
<proteinExistence type="predicted"/>
<evidence type="ECO:0000256" key="1">
    <source>
        <dbReference type="SAM" id="MobiDB-lite"/>
    </source>
</evidence>